<feature type="region of interest" description="Disordered" evidence="1">
    <location>
        <begin position="118"/>
        <end position="146"/>
    </location>
</feature>
<keyword evidence="3" id="KW-1185">Reference proteome</keyword>
<dbReference type="EMBL" id="VXIV02003452">
    <property type="protein sequence ID" value="KAF6016906.1"/>
    <property type="molecule type" value="Genomic_DNA"/>
</dbReference>
<feature type="compositionally biased region" description="Polar residues" evidence="1">
    <location>
        <begin position="65"/>
        <end position="80"/>
    </location>
</feature>
<protein>
    <submittedName>
        <fullName evidence="2">Uncharacterized protein</fullName>
    </submittedName>
</protein>
<accession>A0A7J7ITP3</accession>
<reference evidence="2" key="1">
    <citation type="submission" date="2020-06" db="EMBL/GenBank/DDBJ databases">
        <title>Draft genome of Bugula neritina, a colonial animal packing powerful symbionts and potential medicines.</title>
        <authorList>
            <person name="Rayko M."/>
        </authorList>
    </citation>
    <scope>NUCLEOTIDE SEQUENCE [LARGE SCALE GENOMIC DNA]</scope>
    <source>
        <strain evidence="2">Kwan_BN1</strain>
    </source>
</reference>
<feature type="compositionally biased region" description="Basic and acidic residues" evidence="1">
    <location>
        <begin position="1"/>
        <end position="11"/>
    </location>
</feature>
<feature type="compositionally biased region" description="Basic and acidic residues" evidence="1">
    <location>
        <begin position="123"/>
        <end position="135"/>
    </location>
</feature>
<name>A0A7J7ITP3_BUGNE</name>
<feature type="region of interest" description="Disordered" evidence="1">
    <location>
        <begin position="1"/>
        <end position="83"/>
    </location>
</feature>
<dbReference type="Proteomes" id="UP000593567">
    <property type="component" value="Unassembled WGS sequence"/>
</dbReference>
<dbReference type="AlphaFoldDB" id="A0A7J7ITP3"/>
<proteinExistence type="predicted"/>
<evidence type="ECO:0000313" key="2">
    <source>
        <dbReference type="EMBL" id="KAF6016906.1"/>
    </source>
</evidence>
<gene>
    <name evidence="2" type="ORF">EB796_024788</name>
</gene>
<feature type="compositionally biased region" description="Polar residues" evidence="1">
    <location>
        <begin position="16"/>
        <end position="37"/>
    </location>
</feature>
<sequence>MAEGGEEHIDMLEQQIDFTPQGNNSAEAAEHSTQSTQHESDHVDPADVVLSMAKLPISEGPSEPGTDQSQGYTTADVQTPPTLPQLAYEHTAPTTLPEEIPHAPSHFDTVLANEESLPVATEASDRGSRVTHPGDEGDGDLPTEPIQPESLLFIDDRGILRIYDQTYISKMLVYI</sequence>
<comment type="caution">
    <text evidence="2">The sequence shown here is derived from an EMBL/GenBank/DDBJ whole genome shotgun (WGS) entry which is preliminary data.</text>
</comment>
<evidence type="ECO:0000256" key="1">
    <source>
        <dbReference type="SAM" id="MobiDB-lite"/>
    </source>
</evidence>
<organism evidence="2 3">
    <name type="scientific">Bugula neritina</name>
    <name type="common">Brown bryozoan</name>
    <name type="synonym">Sertularia neritina</name>
    <dbReference type="NCBI Taxonomy" id="10212"/>
    <lineage>
        <taxon>Eukaryota</taxon>
        <taxon>Metazoa</taxon>
        <taxon>Spiralia</taxon>
        <taxon>Lophotrochozoa</taxon>
        <taxon>Bryozoa</taxon>
        <taxon>Gymnolaemata</taxon>
        <taxon>Cheilostomatida</taxon>
        <taxon>Flustrina</taxon>
        <taxon>Buguloidea</taxon>
        <taxon>Bugulidae</taxon>
        <taxon>Bugula</taxon>
    </lineage>
</organism>
<evidence type="ECO:0000313" key="3">
    <source>
        <dbReference type="Proteomes" id="UP000593567"/>
    </source>
</evidence>